<keyword evidence="4 6" id="KW-1133">Transmembrane helix</keyword>
<evidence type="ECO:0000256" key="2">
    <source>
        <dbReference type="ARBA" id="ARBA00022475"/>
    </source>
</evidence>
<evidence type="ECO:0000313" key="8">
    <source>
        <dbReference type="EMBL" id="RYU93264.1"/>
    </source>
</evidence>
<evidence type="ECO:0000313" key="9">
    <source>
        <dbReference type="Proteomes" id="UP000293162"/>
    </source>
</evidence>
<dbReference type="InterPro" id="IPR036259">
    <property type="entry name" value="MFS_trans_sf"/>
</dbReference>
<feature type="transmembrane region" description="Helical" evidence="6">
    <location>
        <begin position="113"/>
        <end position="130"/>
    </location>
</feature>
<feature type="transmembrane region" description="Helical" evidence="6">
    <location>
        <begin position="237"/>
        <end position="261"/>
    </location>
</feature>
<dbReference type="InterPro" id="IPR020846">
    <property type="entry name" value="MFS_dom"/>
</dbReference>
<organism evidence="8 9">
    <name type="scientific">Emticicia agri</name>
    <dbReference type="NCBI Taxonomy" id="2492393"/>
    <lineage>
        <taxon>Bacteria</taxon>
        <taxon>Pseudomonadati</taxon>
        <taxon>Bacteroidota</taxon>
        <taxon>Cytophagia</taxon>
        <taxon>Cytophagales</taxon>
        <taxon>Leadbetterellaceae</taxon>
        <taxon>Emticicia</taxon>
    </lineage>
</organism>
<dbReference type="SUPFAM" id="SSF103473">
    <property type="entry name" value="MFS general substrate transporter"/>
    <property type="match status" value="1"/>
</dbReference>
<feature type="transmembrane region" description="Helical" evidence="6">
    <location>
        <begin position="61"/>
        <end position="80"/>
    </location>
</feature>
<feature type="transmembrane region" description="Helical" evidence="6">
    <location>
        <begin position="386"/>
        <end position="405"/>
    </location>
</feature>
<comment type="subcellular location">
    <subcellularLocation>
        <location evidence="1">Cell inner membrane</location>
        <topology evidence="1">Multi-pass membrane protein</topology>
    </subcellularLocation>
</comment>
<keyword evidence="2" id="KW-1003">Cell membrane</keyword>
<feature type="transmembrane region" description="Helical" evidence="6">
    <location>
        <begin position="327"/>
        <end position="349"/>
    </location>
</feature>
<feature type="transmembrane region" description="Helical" evidence="6">
    <location>
        <begin position="89"/>
        <end position="107"/>
    </location>
</feature>
<evidence type="ECO:0000256" key="1">
    <source>
        <dbReference type="ARBA" id="ARBA00004429"/>
    </source>
</evidence>
<evidence type="ECO:0000256" key="5">
    <source>
        <dbReference type="ARBA" id="ARBA00023136"/>
    </source>
</evidence>
<feature type="transmembrane region" description="Helical" evidence="6">
    <location>
        <begin position="361"/>
        <end position="380"/>
    </location>
</feature>
<feature type="transmembrane region" description="Helical" evidence="6">
    <location>
        <begin position="302"/>
        <end position="321"/>
    </location>
</feature>
<dbReference type="GO" id="GO:0015535">
    <property type="term" value="F:fucose:proton symporter activity"/>
    <property type="evidence" value="ECO:0007669"/>
    <property type="project" value="InterPro"/>
</dbReference>
<dbReference type="InterPro" id="IPR050375">
    <property type="entry name" value="MFS_TsgA-like"/>
</dbReference>
<protein>
    <submittedName>
        <fullName evidence="8">L-fucose:H+ symporter permease</fullName>
    </submittedName>
</protein>
<dbReference type="Proteomes" id="UP000293162">
    <property type="component" value="Unassembled WGS sequence"/>
</dbReference>
<evidence type="ECO:0000259" key="7">
    <source>
        <dbReference type="PROSITE" id="PS50850"/>
    </source>
</evidence>
<comment type="caution">
    <text evidence="8">The sequence shown here is derived from an EMBL/GenBank/DDBJ whole genome shotgun (WGS) entry which is preliminary data.</text>
</comment>
<sequence length="412" mass="44834">MASISGNKQNFQTTATQNNYLVPFILVTSLFFLWGFAISMLDVLNKHFQETLNLSISQSTLVQVSTYGAYFFMALPAGLFMKRWGYKKGILAGLLLYSGGALLVYPATQLQSWSFFLIALFVLACGLAFLETAANPYATVLGPSETSEQRLNLAQSFNGLGVIIGPLVGSMLIFSDHTQTVEEGFKSVQLPYLLVGGIVFLVALLFLRTPMPEIQEAGITEEVVEKSGKKLFSHKHFVFGAIAQFLNVGAQGCVWGLFINFAIEAIQVSNIEAAKLLSIGMLIFMIGRFASTFLMRYIKPNVLLGMYSLIIVAILLFASQFKGEAAVYALMAFFFFQSITFPTIFSLGVKDLGSHTKIGSSFIIMGIVGGAVFPPIMGAIADNSSMATSLLLPVAMFAYIAWYGFSGSKVSK</sequence>
<evidence type="ECO:0000256" key="4">
    <source>
        <dbReference type="ARBA" id="ARBA00022989"/>
    </source>
</evidence>
<feature type="transmembrane region" description="Helical" evidence="6">
    <location>
        <begin position="20"/>
        <end position="41"/>
    </location>
</feature>
<feature type="transmembrane region" description="Helical" evidence="6">
    <location>
        <begin position="189"/>
        <end position="207"/>
    </location>
</feature>
<dbReference type="PANTHER" id="PTHR43702:SF3">
    <property type="entry name" value="PROTEIN TSGA"/>
    <property type="match status" value="1"/>
</dbReference>
<dbReference type="GO" id="GO:0005886">
    <property type="term" value="C:plasma membrane"/>
    <property type="evidence" value="ECO:0007669"/>
    <property type="project" value="UniProtKB-SubCell"/>
</dbReference>
<dbReference type="AlphaFoldDB" id="A0A4Q5LUI1"/>
<keyword evidence="5 6" id="KW-0472">Membrane</keyword>
<dbReference type="CDD" id="cd17394">
    <property type="entry name" value="MFS_FucP_like"/>
    <property type="match status" value="1"/>
</dbReference>
<name>A0A4Q5LUI1_9BACT</name>
<evidence type="ECO:0000256" key="6">
    <source>
        <dbReference type="SAM" id="Phobius"/>
    </source>
</evidence>
<dbReference type="OrthoDB" id="9795150at2"/>
<dbReference type="Gene3D" id="1.20.1250.20">
    <property type="entry name" value="MFS general substrate transporter like domains"/>
    <property type="match status" value="2"/>
</dbReference>
<dbReference type="Pfam" id="PF07690">
    <property type="entry name" value="MFS_1"/>
    <property type="match status" value="1"/>
</dbReference>
<dbReference type="InterPro" id="IPR005275">
    <property type="entry name" value="Lfuc_symporter_FucP"/>
</dbReference>
<dbReference type="PROSITE" id="PS50850">
    <property type="entry name" value="MFS"/>
    <property type="match status" value="1"/>
</dbReference>
<keyword evidence="3 6" id="KW-0812">Transmembrane</keyword>
<dbReference type="EMBL" id="SEWF01000050">
    <property type="protein sequence ID" value="RYU93264.1"/>
    <property type="molecule type" value="Genomic_DNA"/>
</dbReference>
<keyword evidence="9" id="KW-1185">Reference proteome</keyword>
<dbReference type="PANTHER" id="PTHR43702">
    <property type="entry name" value="L-FUCOSE-PROTON SYMPORTER"/>
    <property type="match status" value="1"/>
</dbReference>
<feature type="transmembrane region" description="Helical" evidence="6">
    <location>
        <begin position="273"/>
        <end position="290"/>
    </location>
</feature>
<dbReference type="InterPro" id="IPR011701">
    <property type="entry name" value="MFS"/>
</dbReference>
<accession>A0A4Q5LUI1</accession>
<dbReference type="NCBIfam" id="TIGR00885">
    <property type="entry name" value="fucP"/>
    <property type="match status" value="1"/>
</dbReference>
<feature type="transmembrane region" description="Helical" evidence="6">
    <location>
        <begin position="151"/>
        <end position="174"/>
    </location>
</feature>
<gene>
    <name evidence="8" type="primary">fucP</name>
    <name evidence="8" type="ORF">EWM59_22960</name>
</gene>
<reference evidence="8 9" key="1">
    <citation type="submission" date="2019-02" db="EMBL/GenBank/DDBJ databases">
        <title>Bacterial novel species Emticicia sp. 17J42-9 isolated from soil.</title>
        <authorList>
            <person name="Jung H.-Y."/>
        </authorList>
    </citation>
    <scope>NUCLEOTIDE SEQUENCE [LARGE SCALE GENOMIC DNA]</scope>
    <source>
        <strain evidence="8 9">17J42-9</strain>
    </source>
</reference>
<evidence type="ECO:0000256" key="3">
    <source>
        <dbReference type="ARBA" id="ARBA00022692"/>
    </source>
</evidence>
<proteinExistence type="predicted"/>
<dbReference type="RefSeq" id="WP_130023596.1">
    <property type="nucleotide sequence ID" value="NZ_SEWF01000050.1"/>
</dbReference>
<feature type="domain" description="Major facilitator superfamily (MFS) profile" evidence="7">
    <location>
        <begin position="23"/>
        <end position="412"/>
    </location>
</feature>